<keyword evidence="4" id="KW-0597">Phosphoprotein</keyword>
<name>A0ABW1DYR9_9ACTN</name>
<dbReference type="Gene3D" id="3.40.47.10">
    <property type="match status" value="1"/>
</dbReference>
<organism evidence="14 15">
    <name type="scientific">Streptomyces chlorus</name>
    <dbReference type="NCBI Taxonomy" id="887452"/>
    <lineage>
        <taxon>Bacteria</taxon>
        <taxon>Bacillati</taxon>
        <taxon>Actinomycetota</taxon>
        <taxon>Actinomycetes</taxon>
        <taxon>Kitasatosporales</taxon>
        <taxon>Streptomycetaceae</taxon>
        <taxon>Streptomyces</taxon>
    </lineage>
</organism>
<dbReference type="SUPFAM" id="SSF52151">
    <property type="entry name" value="FabD/lysophospholipase-like"/>
    <property type="match status" value="1"/>
</dbReference>
<dbReference type="Gene3D" id="3.40.366.10">
    <property type="entry name" value="Malonyl-Coenzyme A Acyl Carrier Protein, domain 2"/>
    <property type="match status" value="1"/>
</dbReference>
<evidence type="ECO:0000256" key="5">
    <source>
        <dbReference type="ARBA" id="ARBA00022679"/>
    </source>
</evidence>
<feature type="active site" description="Proton donor; for dehydratase activity" evidence="9">
    <location>
        <position position="1122"/>
    </location>
</feature>
<proteinExistence type="predicted"/>
<comment type="cofactor">
    <cofactor evidence="1">
        <name>pantetheine 4'-phosphate</name>
        <dbReference type="ChEBI" id="CHEBI:47942"/>
    </cofactor>
</comment>
<dbReference type="CDD" id="cd00833">
    <property type="entry name" value="PKS"/>
    <property type="match status" value="1"/>
</dbReference>
<comment type="pathway">
    <text evidence="2">Antibiotic biosynthesis.</text>
</comment>
<dbReference type="Pfam" id="PF08659">
    <property type="entry name" value="KR"/>
    <property type="match status" value="1"/>
</dbReference>
<dbReference type="SMART" id="SM00822">
    <property type="entry name" value="PKS_KR"/>
    <property type="match status" value="1"/>
</dbReference>
<dbReference type="SUPFAM" id="SSF51735">
    <property type="entry name" value="NAD(P)-binding Rossmann-fold domains"/>
    <property type="match status" value="2"/>
</dbReference>
<keyword evidence="8" id="KW-0012">Acyltransferase</keyword>
<dbReference type="Gene3D" id="1.10.1200.10">
    <property type="entry name" value="ACP-like"/>
    <property type="match status" value="1"/>
</dbReference>
<evidence type="ECO:0000256" key="6">
    <source>
        <dbReference type="ARBA" id="ARBA00023194"/>
    </source>
</evidence>
<dbReference type="PROSITE" id="PS52004">
    <property type="entry name" value="KS3_2"/>
    <property type="match status" value="1"/>
</dbReference>
<sequence>MSTSADQLVAALRASLTENERLRQHNDRLAAATAEPVAVVGMACRYPGGVTTPEELWRLVEEGRDGITPFPADRGWDLAGLYDPEPGKPGRTSTREGGFLDAVADFDAAFFGISPNDALGMDPQQRLLLETSWEAFESAGIDPLSVKGTRTGVFAGVMYHDYGPGTSDGSLVTGRVAYTLGLRGPAVTVDTACSSSLVALHWAVQALRSGEVTMALAGGVTVMTTPDTFLQFSHQRGLAGDGRCKSFAAAADGTGWAEGAGLLLLERLSDAERDGHTVLALVRGTAINQDGASSGLTTPNGPAQQRVILDALRTAGLTTSDIDAVEAHGTGTRLGDPIEAQALLATYGQARRHGRPLWLGSLKSNIGHTQAAAGVGGIIKTVQAMRHGRLPRTLHVDDPTPQVDWTVGSVELLRQARDWPDTGRPRRAGISSFGVSGTNAHVILEQAPAPQRPEQAPAPQRPDREQGRALPLMLTAKDPAALRGQARKLLAHLEARPELRMADVCFSLLNGRSAFEHRAATVAEDRDAFLDALRALSWDDPAPGLVRERAEAGGRTVFVFPGHGPQWAGMAARLLDSSPVFAERMDACAKAFAPYVDWSPLDVLRQADGAPAFDRVDVVQPMLFAVTVGLAALWQSMGVRPDAVVGHSLGEIAAAHVAGALTLADAAGLVLLRSRATAAVAGRGGMLSVARPAEQLEPVLARWDGQLSVAALNGPASTVVSGERTALDAFAAHCETEGIHARPVPIDYASHSAQVEPAEDMIRRGAADVIPRSSDIPLHSTVTGGPLDTREMDADYWHRNLRHPVRFMDAVSSLRTPGHTTFIEISPHPVLLSGLLESYEAPDGRTGGAAALGTLRRGHGGFGDFLASVAEYAVQGGTVDWRPSFDGTGAQRVDLPTYAFQRRRYWQDFTDGSGDPRRLGQCAAQHPLLGAAVPLPDSDGWVLTGVLSPDVQPWLTDHGVHGALLLPGTALLELALRAGDQVGCRAVEELTLLEPLILTAGRGVAVQVSVGGPDGDGRRPVRVYARAQDAAAPWTLHANGFLGPGGLAPAYDLTAWPPPGADPVELEHAYDALRDQGHDYGLVFQGMRAAWRRGAEMFAEVVLPKQAHTDAGRFGLHPALLDAALHADLLDASPRGGGTQLPFHWRGVTLHASGATALRARIAPSGPDSVTVAVADRTGRPVLSAQSVVARTVPQERVTGARGIRETSLLHLVWTPVSVTGTADVRVGEWDALPSDGDVPDAVVLECATPYGDVPSGVRDHLNRVLGAVQTWLADERFASAKLAVVTRNAVATTEGEAVDPRQSPVWGLVRAAQAENPGRFLLLDVDDRAEPARTVAALLVAPDSHEPEFAVRSGQVLVPRLTAAAAVQESPTPPDPNGTVLITGGTGGLGALVARHLVTRHGVRHLLLISRRGADAPGAAGLRAELTGLGARVDIVACDTGDRPALEHLLAAVPDDHPLTGVVHAAGTADGGLVQALTPERLDAVLRPKADAAWHLHELTLGMPLAFFALFSSAAGTVLGAGQAHYAAANVFLDALATHRRCLGLPATSLGFGLWEVTTGLTEAREDSEQWTRAQGLPAFGADDGLAMFDAALASGRPAVVPLRVDAAALRARAGGIPALLRALVPPARRRAADGAVAADSLRRRLTGLPAGSRHRELLNLVRAQAAAALGHPSPDAIEPDRAFRDLGFDSLAAVSLRNQLNSVTGLRLSPTLAFDHPTASAVTAYVNTEMFGHAEAEEADADLASATAEELFAILDSEAGDHDPAQRQQ</sequence>
<gene>
    <name evidence="14" type="ORF">ACFPZI_18860</name>
</gene>
<dbReference type="Gene3D" id="3.10.129.110">
    <property type="entry name" value="Polyketide synthase dehydratase"/>
    <property type="match status" value="1"/>
</dbReference>
<keyword evidence="7" id="KW-0511">Multifunctional enzyme</keyword>
<dbReference type="PROSITE" id="PS52019">
    <property type="entry name" value="PKS_MFAS_DH"/>
    <property type="match status" value="1"/>
</dbReference>
<dbReference type="InterPro" id="IPR020807">
    <property type="entry name" value="PKS_DH"/>
</dbReference>
<dbReference type="Gene3D" id="3.30.70.3290">
    <property type="match status" value="1"/>
</dbReference>
<dbReference type="SMART" id="SM01294">
    <property type="entry name" value="PKS_PP_betabranch"/>
    <property type="match status" value="1"/>
</dbReference>
<protein>
    <submittedName>
        <fullName evidence="14">Type I polyketide synthase</fullName>
    </submittedName>
</protein>
<dbReference type="InterPro" id="IPR014031">
    <property type="entry name" value="Ketoacyl_synth_C"/>
</dbReference>
<keyword evidence="6" id="KW-0045">Antibiotic biosynthesis</keyword>
<dbReference type="CDD" id="cd08956">
    <property type="entry name" value="KR_3_FAS_SDR_x"/>
    <property type="match status" value="1"/>
</dbReference>
<evidence type="ECO:0000256" key="8">
    <source>
        <dbReference type="ARBA" id="ARBA00023315"/>
    </source>
</evidence>
<feature type="region of interest" description="C-terminal hotdog fold" evidence="9">
    <location>
        <begin position="1061"/>
        <end position="1199"/>
    </location>
</feature>
<dbReference type="InterPro" id="IPR055123">
    <property type="entry name" value="SpnB-like_Rossmann"/>
</dbReference>
<dbReference type="InterPro" id="IPR036736">
    <property type="entry name" value="ACP-like_sf"/>
</dbReference>
<feature type="domain" description="PKS/mFAS DH" evidence="13">
    <location>
        <begin position="926"/>
        <end position="1199"/>
    </location>
</feature>
<reference evidence="15" key="1">
    <citation type="journal article" date="2019" name="Int. J. Syst. Evol. Microbiol.">
        <title>The Global Catalogue of Microorganisms (GCM) 10K type strain sequencing project: providing services to taxonomists for standard genome sequencing and annotation.</title>
        <authorList>
            <consortium name="The Broad Institute Genomics Platform"/>
            <consortium name="The Broad Institute Genome Sequencing Center for Infectious Disease"/>
            <person name="Wu L."/>
            <person name="Ma J."/>
        </authorList>
    </citation>
    <scope>NUCLEOTIDE SEQUENCE [LARGE SCALE GENOMIC DNA]</scope>
    <source>
        <strain evidence="15">JCM 10411</strain>
    </source>
</reference>
<dbReference type="PROSITE" id="PS50075">
    <property type="entry name" value="CARRIER"/>
    <property type="match status" value="1"/>
</dbReference>
<dbReference type="InterPro" id="IPR049900">
    <property type="entry name" value="PKS_mFAS_DH"/>
</dbReference>
<evidence type="ECO:0000256" key="10">
    <source>
        <dbReference type="SAM" id="MobiDB-lite"/>
    </source>
</evidence>
<dbReference type="InterPro" id="IPR009081">
    <property type="entry name" value="PP-bd_ACP"/>
</dbReference>
<evidence type="ECO:0000313" key="14">
    <source>
        <dbReference type="EMBL" id="MFC5853790.1"/>
    </source>
</evidence>
<dbReference type="Proteomes" id="UP001596180">
    <property type="component" value="Unassembled WGS sequence"/>
</dbReference>
<accession>A0ABW1DYR9</accession>
<feature type="domain" description="Carrier" evidence="11">
    <location>
        <begin position="1657"/>
        <end position="1732"/>
    </location>
</feature>
<keyword evidence="15" id="KW-1185">Reference proteome</keyword>
<dbReference type="SUPFAM" id="SSF55048">
    <property type="entry name" value="Probable ACP-binding domain of malonyl-CoA ACP transacylase"/>
    <property type="match status" value="1"/>
</dbReference>
<dbReference type="InterPro" id="IPR036291">
    <property type="entry name" value="NAD(P)-bd_dom_sf"/>
</dbReference>
<dbReference type="InterPro" id="IPR050091">
    <property type="entry name" value="PKS_NRPS_Biosynth_Enz"/>
</dbReference>
<dbReference type="Pfam" id="PF22621">
    <property type="entry name" value="CurL-like_PKS_C"/>
    <property type="match status" value="1"/>
</dbReference>
<dbReference type="SMART" id="SM00825">
    <property type="entry name" value="PKS_KS"/>
    <property type="match status" value="1"/>
</dbReference>
<dbReference type="PANTHER" id="PTHR43775:SF51">
    <property type="entry name" value="INACTIVE PHENOLPHTHIOCEROL SYNTHESIS POLYKETIDE SYNTHASE TYPE I PKS1-RELATED"/>
    <property type="match status" value="1"/>
</dbReference>
<dbReference type="Pfam" id="PF00698">
    <property type="entry name" value="Acyl_transf_1"/>
    <property type="match status" value="1"/>
</dbReference>
<dbReference type="Pfam" id="PF21089">
    <property type="entry name" value="PKS_DH_N"/>
    <property type="match status" value="1"/>
</dbReference>
<dbReference type="Pfam" id="PF08990">
    <property type="entry name" value="Docking"/>
    <property type="match status" value="1"/>
</dbReference>
<evidence type="ECO:0000256" key="4">
    <source>
        <dbReference type="ARBA" id="ARBA00022553"/>
    </source>
</evidence>
<dbReference type="InterPro" id="IPR016036">
    <property type="entry name" value="Malonyl_transacylase_ACP-bd"/>
</dbReference>
<feature type="active site" description="Proton acceptor; for dehydratase activity" evidence="9">
    <location>
        <position position="958"/>
    </location>
</feature>
<dbReference type="InterPro" id="IPR020806">
    <property type="entry name" value="PKS_PP-bd"/>
</dbReference>
<evidence type="ECO:0000313" key="15">
    <source>
        <dbReference type="Proteomes" id="UP001596180"/>
    </source>
</evidence>
<dbReference type="InterPro" id="IPR015083">
    <property type="entry name" value="NorB/c/GfsB-D-like_docking"/>
</dbReference>
<dbReference type="InterPro" id="IPR018201">
    <property type="entry name" value="Ketoacyl_synth_AS"/>
</dbReference>
<dbReference type="SMART" id="SM00826">
    <property type="entry name" value="PKS_DH"/>
    <property type="match status" value="1"/>
</dbReference>
<dbReference type="Pfam" id="PF14765">
    <property type="entry name" value="PS-DH"/>
    <property type="match status" value="1"/>
</dbReference>
<evidence type="ECO:0000256" key="3">
    <source>
        <dbReference type="ARBA" id="ARBA00022450"/>
    </source>
</evidence>
<evidence type="ECO:0000259" key="13">
    <source>
        <dbReference type="PROSITE" id="PS52019"/>
    </source>
</evidence>
<dbReference type="InterPro" id="IPR014043">
    <property type="entry name" value="Acyl_transferase_dom"/>
</dbReference>
<evidence type="ECO:0000259" key="11">
    <source>
        <dbReference type="PROSITE" id="PS50075"/>
    </source>
</evidence>
<dbReference type="EMBL" id="JBHSOA010000039">
    <property type="protein sequence ID" value="MFC5853790.1"/>
    <property type="molecule type" value="Genomic_DNA"/>
</dbReference>
<dbReference type="InterPro" id="IPR020841">
    <property type="entry name" value="PKS_Beta-ketoAc_synthase_dom"/>
</dbReference>
<evidence type="ECO:0000259" key="12">
    <source>
        <dbReference type="PROSITE" id="PS52004"/>
    </source>
</evidence>
<dbReference type="SMART" id="SM00823">
    <property type="entry name" value="PKS_PP"/>
    <property type="match status" value="1"/>
</dbReference>
<keyword evidence="3" id="KW-0596">Phosphopantetheine</keyword>
<dbReference type="InterPro" id="IPR049551">
    <property type="entry name" value="PKS_DH_C"/>
</dbReference>
<dbReference type="InterPro" id="IPR013968">
    <property type="entry name" value="PKS_KR"/>
</dbReference>
<feature type="compositionally biased region" description="Low complexity" evidence="10">
    <location>
        <begin position="446"/>
        <end position="458"/>
    </location>
</feature>
<feature type="region of interest" description="Disordered" evidence="10">
    <location>
        <begin position="446"/>
        <end position="465"/>
    </location>
</feature>
<dbReference type="InterPro" id="IPR016039">
    <property type="entry name" value="Thiolase-like"/>
</dbReference>
<comment type="caution">
    <text evidence="14">The sequence shown here is derived from an EMBL/GenBank/DDBJ whole genome shotgun (WGS) entry which is preliminary data.</text>
</comment>
<feature type="domain" description="Ketosynthase family 3 (KS3)" evidence="12">
    <location>
        <begin position="34"/>
        <end position="446"/>
    </location>
</feature>
<dbReference type="Gene3D" id="3.40.50.720">
    <property type="entry name" value="NAD(P)-binding Rossmann-like Domain"/>
    <property type="match status" value="1"/>
</dbReference>
<dbReference type="InterPro" id="IPR042104">
    <property type="entry name" value="PKS_dehydratase_sf"/>
</dbReference>
<dbReference type="SUPFAM" id="SSF53901">
    <property type="entry name" value="Thiolase-like"/>
    <property type="match status" value="1"/>
</dbReference>
<keyword evidence="5" id="KW-0808">Transferase</keyword>
<dbReference type="SMART" id="SM00827">
    <property type="entry name" value="PKS_AT"/>
    <property type="match status" value="1"/>
</dbReference>
<dbReference type="InterPro" id="IPR001227">
    <property type="entry name" value="Ac_transferase_dom_sf"/>
</dbReference>
<dbReference type="InterPro" id="IPR016035">
    <property type="entry name" value="Acyl_Trfase/lysoPLipase"/>
</dbReference>
<evidence type="ECO:0000256" key="9">
    <source>
        <dbReference type="PROSITE-ProRule" id="PRU01363"/>
    </source>
</evidence>
<dbReference type="PANTHER" id="PTHR43775">
    <property type="entry name" value="FATTY ACID SYNTHASE"/>
    <property type="match status" value="1"/>
</dbReference>
<dbReference type="Pfam" id="PF22953">
    <property type="entry name" value="SpnB_Rossmann"/>
    <property type="match status" value="1"/>
</dbReference>
<dbReference type="InterPro" id="IPR049552">
    <property type="entry name" value="PKS_DH_N"/>
</dbReference>
<dbReference type="Pfam" id="PF00109">
    <property type="entry name" value="ketoacyl-synt"/>
    <property type="match status" value="1"/>
</dbReference>
<evidence type="ECO:0000256" key="1">
    <source>
        <dbReference type="ARBA" id="ARBA00001957"/>
    </source>
</evidence>
<evidence type="ECO:0000256" key="2">
    <source>
        <dbReference type="ARBA" id="ARBA00004792"/>
    </source>
</evidence>
<dbReference type="SUPFAM" id="SSF47336">
    <property type="entry name" value="ACP-like"/>
    <property type="match status" value="1"/>
</dbReference>
<dbReference type="Pfam" id="PF02801">
    <property type="entry name" value="Ketoacyl-synt_C"/>
    <property type="match status" value="1"/>
</dbReference>
<dbReference type="PROSITE" id="PS00606">
    <property type="entry name" value="KS3_1"/>
    <property type="match status" value="1"/>
</dbReference>
<dbReference type="InterPro" id="IPR057326">
    <property type="entry name" value="KR_dom"/>
</dbReference>
<dbReference type="InterPro" id="IPR014030">
    <property type="entry name" value="Ketoacyl_synth_N"/>
</dbReference>
<evidence type="ECO:0000256" key="7">
    <source>
        <dbReference type="ARBA" id="ARBA00023268"/>
    </source>
</evidence>
<dbReference type="Pfam" id="PF00550">
    <property type="entry name" value="PP-binding"/>
    <property type="match status" value="1"/>
</dbReference>
<feature type="region of interest" description="N-terminal hotdog fold" evidence="9">
    <location>
        <begin position="926"/>
        <end position="1049"/>
    </location>
</feature>